<keyword evidence="3" id="KW-0489">Methyltransferase</keyword>
<dbReference type="InterPro" id="IPR029063">
    <property type="entry name" value="SAM-dependent_MTases_sf"/>
</dbReference>
<evidence type="ECO:0000313" key="4">
    <source>
        <dbReference type="Proteomes" id="UP000318720"/>
    </source>
</evidence>
<feature type="domain" description="Methyltransferase" evidence="2">
    <location>
        <begin position="99"/>
        <end position="185"/>
    </location>
</feature>
<reference evidence="3 4" key="1">
    <citation type="submission" date="2019-03" db="EMBL/GenBank/DDBJ databases">
        <title>Comparative genomic analyses of the sweetpotato soil rot pathogen, Streptomyces ipomoeae.</title>
        <authorList>
            <person name="Ruschel Soares N."/>
            <person name="Badger J.H."/>
            <person name="Huguet-Tapia J.C."/>
            <person name="Clark C.A."/>
            <person name="Pettis G.S."/>
        </authorList>
    </citation>
    <scope>NUCLEOTIDE SEQUENCE [LARGE SCALE GENOMIC DNA]</scope>
    <source>
        <strain evidence="3 4">88-35</strain>
    </source>
</reference>
<name>A0AAE8VVP0_9ACTN</name>
<dbReference type="Gene3D" id="3.40.50.150">
    <property type="entry name" value="Vaccinia Virus protein VP39"/>
    <property type="match status" value="1"/>
</dbReference>
<evidence type="ECO:0000313" key="3">
    <source>
        <dbReference type="EMBL" id="TQE20028.1"/>
    </source>
</evidence>
<evidence type="ECO:0000259" key="2">
    <source>
        <dbReference type="Pfam" id="PF13649"/>
    </source>
</evidence>
<dbReference type="AlphaFoldDB" id="A0AAE8VVP0"/>
<gene>
    <name evidence="3" type="ORF">Sipo8835_38885</name>
</gene>
<organism evidence="3 4">
    <name type="scientific">Streptomyces ipomoeae</name>
    <dbReference type="NCBI Taxonomy" id="103232"/>
    <lineage>
        <taxon>Bacteria</taxon>
        <taxon>Bacillati</taxon>
        <taxon>Actinomycetota</taxon>
        <taxon>Actinomycetes</taxon>
        <taxon>Kitasatosporales</taxon>
        <taxon>Streptomycetaceae</taxon>
        <taxon>Streptomyces</taxon>
    </lineage>
</organism>
<dbReference type="EMBL" id="SPAZ01000310">
    <property type="protein sequence ID" value="TQE20028.1"/>
    <property type="molecule type" value="Genomic_DNA"/>
</dbReference>
<dbReference type="CDD" id="cd02440">
    <property type="entry name" value="AdoMet_MTases"/>
    <property type="match status" value="1"/>
</dbReference>
<dbReference type="InterPro" id="IPR041698">
    <property type="entry name" value="Methyltransf_25"/>
</dbReference>
<dbReference type="Pfam" id="PF13649">
    <property type="entry name" value="Methyltransf_25"/>
    <property type="match status" value="1"/>
</dbReference>
<dbReference type="Proteomes" id="UP000318720">
    <property type="component" value="Unassembled WGS sequence"/>
</dbReference>
<protein>
    <submittedName>
        <fullName evidence="3">Class I SAM-dependent methyltransferase</fullName>
    </submittedName>
</protein>
<keyword evidence="3" id="KW-0808">Transferase</keyword>
<dbReference type="GO" id="GO:0008168">
    <property type="term" value="F:methyltransferase activity"/>
    <property type="evidence" value="ECO:0007669"/>
    <property type="project" value="UniProtKB-KW"/>
</dbReference>
<feature type="region of interest" description="Disordered" evidence="1">
    <location>
        <begin position="1"/>
        <end position="73"/>
    </location>
</feature>
<sequence>MCGCVTGPFDVRRRTGRPPPAHLAVEAGRRAGPLASRHPARPPHAAGERGRRVSPLGTGTSSDGGPVAPDGSPVGLYRSFPPGREPALIHGAVPPGAAVLELGCGAGRITHALVDLGHPVVAVDQSADMLACVQGATRVHADIEELDLAREFPAVVLASFLINTIVPGQREAFLATCARHVTDDGVVLVQRTSPDWAASLRPGREHRSGEFLITITEARLEGGVLHAAQECRRGETVWTHSWTDVVHSDEDMEKLAASAWLPLDRWLDEEREWALLRPAR</sequence>
<accession>A0AAE8VVP0</accession>
<evidence type="ECO:0000256" key="1">
    <source>
        <dbReference type="SAM" id="MobiDB-lite"/>
    </source>
</evidence>
<proteinExistence type="predicted"/>
<comment type="caution">
    <text evidence="3">The sequence shown here is derived from an EMBL/GenBank/DDBJ whole genome shotgun (WGS) entry which is preliminary data.</text>
</comment>
<dbReference type="GO" id="GO:0032259">
    <property type="term" value="P:methylation"/>
    <property type="evidence" value="ECO:0007669"/>
    <property type="project" value="UniProtKB-KW"/>
</dbReference>
<dbReference type="SUPFAM" id="SSF53335">
    <property type="entry name" value="S-adenosyl-L-methionine-dependent methyltransferases"/>
    <property type="match status" value="1"/>
</dbReference>